<keyword evidence="2 7" id="KW-0639">Primosome</keyword>
<evidence type="ECO:0000313" key="10">
    <source>
        <dbReference type="Proteomes" id="UP000066376"/>
    </source>
</evidence>
<dbReference type="HAMAP" id="MF_00701">
    <property type="entry name" value="DNA_primase_lrg_arc"/>
    <property type="match status" value="1"/>
</dbReference>
<evidence type="ECO:0000259" key="8">
    <source>
        <dbReference type="Pfam" id="PF04104"/>
    </source>
</evidence>
<dbReference type="AlphaFoldDB" id="A0A126QZ78"/>
<evidence type="ECO:0000256" key="1">
    <source>
        <dbReference type="ARBA" id="ARBA00022485"/>
    </source>
</evidence>
<dbReference type="GO" id="GO:0006269">
    <property type="term" value="P:DNA replication, synthesis of primer"/>
    <property type="evidence" value="ECO:0007669"/>
    <property type="project" value="UniProtKB-UniRule"/>
</dbReference>
<dbReference type="InterPro" id="IPR023642">
    <property type="entry name" value="DNA_primase_lsu_PriL"/>
</dbReference>
<dbReference type="Proteomes" id="UP000066376">
    <property type="component" value="Chromosome"/>
</dbReference>
<comment type="similarity">
    <text evidence="7">Belongs to the eukaryotic-type primase large subunit family.</text>
</comment>
<sequence>MAFEVVIRSKNMVLVSYLNPLSEEGRGIVRTLGGLEEISLDNDDLMNIVIHTNRQTISNQDVVPETIVDLAINRIKWYIERKNNKEFNPNDYSYFFNEALAEYDTIAFHILAQAIANKFRPGSREVKLFVESQGLMIEDRLTKLPLSDRKELVEEILSDLLIQDGIKWSFLKDLIATKKLSLTDLVLENGEIVLDREEFVNTFDDKFSDRSPERVYDILIGDNLRELILTKLLMQNTENYIKSIQDQLSMVEMHPAIVELGEMLDETITETLARYSTFYASGGTYGNMEIGKLIKEAFPPCIANTVEGVSSGGRNDAIVLLLTSFVSYARLYPGIFASDRTVKVSDIDTNLNITLNEILPLIYEAADNCNPPLFEDQPQEKINIISKLGFGMHDEVNLENEGETKWYTPMSCEKIKMHLPQLCRENKDCAKINNPLSYYSRKKWIIAKNGELSSKKASSEDSAD</sequence>
<evidence type="ECO:0000313" key="9">
    <source>
        <dbReference type="EMBL" id="AMK15082.1"/>
    </source>
</evidence>
<dbReference type="GO" id="GO:1990077">
    <property type="term" value="C:primosome complex"/>
    <property type="evidence" value="ECO:0007669"/>
    <property type="project" value="UniProtKB-KW"/>
</dbReference>
<feature type="binding site" evidence="7">
    <location>
        <position position="429"/>
    </location>
    <ligand>
        <name>[4Fe-4S] cluster</name>
        <dbReference type="ChEBI" id="CHEBI:49883"/>
    </ligand>
</feature>
<dbReference type="InterPro" id="IPR058560">
    <property type="entry name" value="DNA_primase_C"/>
</dbReference>
<keyword evidence="4 7" id="KW-0479">Metal-binding</keyword>
<dbReference type="STRING" id="294671.YLM1_0525"/>
<evidence type="ECO:0000256" key="5">
    <source>
        <dbReference type="ARBA" id="ARBA00023004"/>
    </source>
</evidence>
<dbReference type="PATRIC" id="fig|294671.3.peg.544"/>
<proteinExistence type="inferred from homology"/>
<evidence type="ECO:0000256" key="3">
    <source>
        <dbReference type="ARBA" id="ARBA00022705"/>
    </source>
</evidence>
<comment type="cofactor">
    <cofactor evidence="7">
        <name>[4Fe-4S] cluster</name>
        <dbReference type="ChEBI" id="CHEBI:49883"/>
    </cofactor>
    <text evidence="7">Binds 1 [4Fe-4S] cluster.</text>
</comment>
<accession>A0A126QZ78</accession>
<dbReference type="EMBL" id="CP014265">
    <property type="protein sequence ID" value="AMK15082.1"/>
    <property type="molecule type" value="Genomic_DNA"/>
</dbReference>
<evidence type="ECO:0000256" key="6">
    <source>
        <dbReference type="ARBA" id="ARBA00023014"/>
    </source>
</evidence>
<feature type="binding site" evidence="7">
    <location>
        <position position="412"/>
    </location>
    <ligand>
        <name>[4Fe-4S] cluster</name>
        <dbReference type="ChEBI" id="CHEBI:49883"/>
    </ligand>
</feature>
<keyword evidence="3 7" id="KW-0235">DNA replication</keyword>
<dbReference type="GO" id="GO:0051539">
    <property type="term" value="F:4 iron, 4 sulfur cluster binding"/>
    <property type="evidence" value="ECO:0007669"/>
    <property type="project" value="UniProtKB-UniRule"/>
</dbReference>
<keyword evidence="5 7" id="KW-0408">Iron</keyword>
<keyword evidence="10" id="KW-1185">Reference proteome</keyword>
<organism evidence="9 10">
    <name type="scientific">Methanobrevibacter olleyae</name>
    <dbReference type="NCBI Taxonomy" id="294671"/>
    <lineage>
        <taxon>Archaea</taxon>
        <taxon>Methanobacteriati</taxon>
        <taxon>Methanobacteriota</taxon>
        <taxon>Methanomada group</taxon>
        <taxon>Methanobacteria</taxon>
        <taxon>Methanobacteriales</taxon>
        <taxon>Methanobacteriaceae</taxon>
        <taxon>Methanobrevibacter</taxon>
    </lineage>
</organism>
<evidence type="ECO:0000256" key="2">
    <source>
        <dbReference type="ARBA" id="ARBA00022515"/>
    </source>
</evidence>
<name>A0A126QZ78_METOL</name>
<gene>
    <name evidence="7" type="primary">priL</name>
    <name evidence="9" type="ORF">YLM1_0525</name>
</gene>
<feature type="binding site" evidence="7">
    <location>
        <position position="423"/>
    </location>
    <ligand>
        <name>[4Fe-4S] cluster</name>
        <dbReference type="ChEBI" id="CHEBI:49883"/>
    </ligand>
</feature>
<protein>
    <recommendedName>
        <fullName evidence="7">DNA primase large subunit PriL</fullName>
    </recommendedName>
</protein>
<dbReference type="Pfam" id="PF04104">
    <property type="entry name" value="DNA_primase_lrg"/>
    <property type="match status" value="1"/>
</dbReference>
<reference evidence="9 10" key="1">
    <citation type="journal article" date="2016" name="Genome Announc.">
        <title>Draft Genome Sequence of the Rumen Methanogen Methanobrevibacter olleyae YLM1.</title>
        <authorList>
            <person name="Kelly W.J."/>
            <person name="Li D."/>
            <person name="Lambie S.C."/>
            <person name="Cox F."/>
            <person name="Attwood G.T."/>
            <person name="Altermann E."/>
            <person name="Leahy S.C."/>
        </authorList>
    </citation>
    <scope>NUCLEOTIDE SEQUENCE [LARGE SCALE GENOMIC DNA]</scope>
    <source>
        <strain evidence="9 10">YLM1</strain>
    </source>
</reference>
<dbReference type="NCBIfam" id="NF003051">
    <property type="entry name" value="PRK03968.1"/>
    <property type="match status" value="1"/>
</dbReference>
<comment type="subunit">
    <text evidence="7">Heterodimer of a small subunit (PriS) and a large subunit (PriL).</text>
</comment>
<dbReference type="GO" id="GO:0003899">
    <property type="term" value="F:DNA-directed RNA polymerase activity"/>
    <property type="evidence" value="ECO:0007669"/>
    <property type="project" value="InterPro"/>
</dbReference>
<dbReference type="KEGG" id="mol:YLM1_0525"/>
<feature type="binding site" evidence="7">
    <location>
        <position position="301"/>
    </location>
    <ligand>
        <name>[4Fe-4S] cluster</name>
        <dbReference type="ChEBI" id="CHEBI:49883"/>
    </ligand>
</feature>
<keyword evidence="6 7" id="KW-0411">Iron-sulfur</keyword>
<reference evidence="10" key="2">
    <citation type="submission" date="2016-02" db="EMBL/GenBank/DDBJ databases">
        <title>The draft genome sequence of the rumen methanogen Methanobrevibacter olleyae YLM1.</title>
        <authorList>
            <consortium name="New Zealand Agricultural Greenhouse Gas Research Centre/Pastoral Greenhouse Gas Research Consortium"/>
            <person name="Kelly W.J."/>
            <person name="Li D."/>
            <person name="Lambie S.C."/>
            <person name="Attwood G.T."/>
            <person name="Altermann E."/>
            <person name="Leahy S.C."/>
        </authorList>
    </citation>
    <scope>NUCLEOTIDE SEQUENCE [LARGE SCALE GENOMIC DNA]</scope>
    <source>
        <strain evidence="10">YLM1</strain>
    </source>
</reference>
<feature type="domain" description="DNA primase large subunit C-terminal" evidence="8">
    <location>
        <begin position="292"/>
        <end position="430"/>
    </location>
</feature>
<comment type="function">
    <text evidence="7">Regulatory subunit of DNA primase, an RNA polymerase that catalyzes the synthesis of short RNA molecules used as primers for DNA polymerase during DNA replication. Stabilizes and modulates the activity of the small subunit, increasing the rate of DNA synthesis, and conferring RNA synthesis capability. The DNA polymerase activity may enable DNA primase to also catalyze primer extension after primer synthesis. May also play a role in DNA repair.</text>
</comment>
<dbReference type="GO" id="GO:0046872">
    <property type="term" value="F:metal ion binding"/>
    <property type="evidence" value="ECO:0007669"/>
    <property type="project" value="UniProtKB-KW"/>
</dbReference>
<evidence type="ECO:0000256" key="7">
    <source>
        <dbReference type="HAMAP-Rule" id="MF_00701"/>
    </source>
</evidence>
<evidence type="ECO:0000256" key="4">
    <source>
        <dbReference type="ARBA" id="ARBA00022723"/>
    </source>
</evidence>
<keyword evidence="1 7" id="KW-0004">4Fe-4S</keyword>